<evidence type="ECO:0000313" key="1">
    <source>
        <dbReference type="EMBL" id="CEN39045.1"/>
    </source>
</evidence>
<protein>
    <submittedName>
        <fullName evidence="1">Uncharacterized protein</fullName>
    </submittedName>
</protein>
<evidence type="ECO:0000313" key="2">
    <source>
        <dbReference type="Proteomes" id="UP000038055"/>
    </source>
</evidence>
<dbReference type="Proteomes" id="UP000038055">
    <property type="component" value="Unassembled WGS sequence"/>
</dbReference>
<dbReference type="STRING" id="28189.CCYN74_100008"/>
<accession>A0A0B7HIG8</accession>
<gene>
    <name evidence="1" type="ORF">CCYN2B_60012</name>
</gene>
<dbReference type="EMBL" id="CDOD01000056">
    <property type="protein sequence ID" value="CEN39045.1"/>
    <property type="molecule type" value="Genomic_DNA"/>
</dbReference>
<dbReference type="AlphaFoldDB" id="A0A0B7HIG8"/>
<reference evidence="2" key="1">
    <citation type="submission" date="2015-01" db="EMBL/GenBank/DDBJ databases">
        <authorList>
            <person name="MANFREDI Pablo"/>
        </authorList>
    </citation>
    <scope>NUCLEOTIDE SEQUENCE [LARGE SCALE GENOMIC DNA]</scope>
    <source>
        <strain evidence="2">Ccyn2B</strain>
    </source>
</reference>
<organism evidence="1 2">
    <name type="scientific">Capnocytophaga cynodegmi</name>
    <dbReference type="NCBI Taxonomy" id="28189"/>
    <lineage>
        <taxon>Bacteria</taxon>
        <taxon>Pseudomonadati</taxon>
        <taxon>Bacteroidota</taxon>
        <taxon>Flavobacteriia</taxon>
        <taxon>Flavobacteriales</taxon>
        <taxon>Flavobacteriaceae</taxon>
        <taxon>Capnocytophaga</taxon>
    </lineage>
</organism>
<name>A0A0B7HIG8_9FLAO</name>
<proteinExistence type="predicted"/>
<sequence length="50" mass="6046">MVWATKKDFSTLIYNEFNLDKKSKVRNKALYKKIIILIIVKTQKYRLNNL</sequence>
<keyword evidence="2" id="KW-1185">Reference proteome</keyword>